<organism evidence="2 3">
    <name type="scientific">Thermomonas carbonis</name>
    <dbReference type="NCBI Taxonomy" id="1463158"/>
    <lineage>
        <taxon>Bacteria</taxon>
        <taxon>Pseudomonadati</taxon>
        <taxon>Pseudomonadota</taxon>
        <taxon>Gammaproteobacteria</taxon>
        <taxon>Lysobacterales</taxon>
        <taxon>Lysobacteraceae</taxon>
        <taxon>Thermomonas</taxon>
    </lineage>
</organism>
<dbReference type="PROSITE" id="PS51257">
    <property type="entry name" value="PROKAR_LIPOPROTEIN"/>
    <property type="match status" value="1"/>
</dbReference>
<evidence type="ECO:0000256" key="1">
    <source>
        <dbReference type="SAM" id="SignalP"/>
    </source>
</evidence>
<reference evidence="2 3" key="1">
    <citation type="submission" date="2020-08" db="EMBL/GenBank/DDBJ databases">
        <title>Genome sequence of Thermomonas carbonis KCTC 42013T.</title>
        <authorList>
            <person name="Hyun D.-W."/>
            <person name="Bae J.-W."/>
        </authorList>
    </citation>
    <scope>NUCLEOTIDE SEQUENCE [LARGE SCALE GENOMIC DNA]</scope>
    <source>
        <strain evidence="2 3">KCTC 42013</strain>
    </source>
</reference>
<feature type="chain" id="PRO_5028992273" evidence="1">
    <location>
        <begin position="20"/>
        <end position="154"/>
    </location>
</feature>
<dbReference type="RefSeq" id="WP_187551931.1">
    <property type="nucleotide sequence ID" value="NZ_BMZL01000005.1"/>
</dbReference>
<dbReference type="AlphaFoldDB" id="A0A7G9SNI5"/>
<feature type="signal peptide" evidence="1">
    <location>
        <begin position="1"/>
        <end position="19"/>
    </location>
</feature>
<name>A0A7G9SNI5_9GAMM</name>
<dbReference type="EMBL" id="CP060719">
    <property type="protein sequence ID" value="QNN69410.1"/>
    <property type="molecule type" value="Genomic_DNA"/>
</dbReference>
<proteinExistence type="predicted"/>
<gene>
    <name evidence="2" type="ORF">H9L16_12095</name>
</gene>
<dbReference type="Proteomes" id="UP000515804">
    <property type="component" value="Chromosome"/>
</dbReference>
<evidence type="ECO:0000313" key="2">
    <source>
        <dbReference type="EMBL" id="QNN69410.1"/>
    </source>
</evidence>
<keyword evidence="1" id="KW-0732">Signal</keyword>
<sequence length="154" mass="16741">MKILAAAVLSLLLFGCATVSELNAVAFSRHDAIDASVYELLAAPEKFDGHSVRVIGVVKFSFAFEGKSGVYATPDDYRHNTQGNIEMTGFDPKFNVDQSSLSSINGTYAVVEGIFRARPQIPKPSSDSSSRICMGRCWGGGTIEHVNRVSSWQY</sequence>
<accession>A0A7G9SNI5</accession>
<protein>
    <submittedName>
        <fullName evidence="2">Uncharacterized protein</fullName>
    </submittedName>
</protein>
<keyword evidence="3" id="KW-1185">Reference proteome</keyword>
<evidence type="ECO:0000313" key="3">
    <source>
        <dbReference type="Proteomes" id="UP000515804"/>
    </source>
</evidence>
<dbReference type="KEGG" id="tcn:H9L16_12095"/>